<dbReference type="HOGENOM" id="CLU_3192710_0_0_6"/>
<dbReference type="AlphaFoldDB" id="Q1N0C1"/>
<dbReference type="InterPro" id="IPR004027">
    <property type="entry name" value="SEC_C_motif"/>
</dbReference>
<dbReference type="STRING" id="207949.RED65_07904"/>
<evidence type="ECO:0000313" key="2">
    <source>
        <dbReference type="Proteomes" id="UP000004263"/>
    </source>
</evidence>
<gene>
    <name evidence="1" type="ORF">RED65_07904</name>
</gene>
<reference evidence="1 2" key="1">
    <citation type="submission" date="2006-03" db="EMBL/GenBank/DDBJ databases">
        <authorList>
            <person name="Pinhassi J."/>
            <person name="Pedros-Alio C."/>
            <person name="Ferriera S."/>
            <person name="Johnson J."/>
            <person name="Kravitz S."/>
            <person name="Halpern A."/>
            <person name="Remington K."/>
            <person name="Beeson K."/>
            <person name="Tran B."/>
            <person name="Rogers Y.-H."/>
            <person name="Friedman R."/>
            <person name="Venter J.C."/>
        </authorList>
    </citation>
    <scope>NUCLEOTIDE SEQUENCE [LARGE SCALE GENOMIC DNA]</scope>
    <source>
        <strain evidence="1 2">RED65</strain>
    </source>
</reference>
<feature type="non-terminal residue" evidence="1">
    <location>
        <position position="1"/>
    </location>
</feature>
<evidence type="ECO:0000313" key="1">
    <source>
        <dbReference type="EMBL" id="EAT11596.1"/>
    </source>
</evidence>
<organism evidence="1 2">
    <name type="scientific">Bermanella marisrubri</name>
    <dbReference type="NCBI Taxonomy" id="207949"/>
    <lineage>
        <taxon>Bacteria</taxon>
        <taxon>Pseudomonadati</taxon>
        <taxon>Pseudomonadota</taxon>
        <taxon>Gammaproteobacteria</taxon>
        <taxon>Oceanospirillales</taxon>
        <taxon>Oceanospirillaceae</taxon>
        <taxon>Bermanella</taxon>
    </lineage>
</organism>
<dbReference type="Proteomes" id="UP000004263">
    <property type="component" value="Unassembled WGS sequence"/>
</dbReference>
<sequence>SRFLQKNGHWLYVDGDVEQGSVQQERNALCLCGSGKKFKKCCGNS</sequence>
<comment type="caution">
    <text evidence="1">The sequence shown here is derived from an EMBL/GenBank/DDBJ whole genome shotgun (WGS) entry which is preliminary data.</text>
</comment>
<dbReference type="EMBL" id="AAQH01000015">
    <property type="protein sequence ID" value="EAT11596.1"/>
    <property type="molecule type" value="Genomic_DNA"/>
</dbReference>
<keyword evidence="2" id="KW-1185">Reference proteome</keyword>
<name>Q1N0C1_9GAMM</name>
<protein>
    <submittedName>
        <fullName evidence="1">Uncharacterized protein</fullName>
    </submittedName>
</protein>
<dbReference type="SUPFAM" id="SSF103642">
    <property type="entry name" value="Sec-C motif"/>
    <property type="match status" value="1"/>
</dbReference>
<accession>Q1N0C1</accession>
<dbReference type="Pfam" id="PF02810">
    <property type="entry name" value="SEC-C"/>
    <property type="match status" value="1"/>
</dbReference>
<dbReference type="Gene3D" id="3.10.450.50">
    <property type="match status" value="1"/>
</dbReference>
<proteinExistence type="predicted"/>